<dbReference type="InterPro" id="IPR036383">
    <property type="entry name" value="TSP1_rpt_sf"/>
</dbReference>
<keyword evidence="4" id="KW-1133">Transmembrane helix</keyword>
<dbReference type="OrthoDB" id="446173at2759"/>
<keyword evidence="8" id="KW-1185">Reference proteome</keyword>
<dbReference type="PROSITE" id="PS50026">
    <property type="entry name" value="EGF_3"/>
    <property type="match status" value="1"/>
</dbReference>
<feature type="compositionally biased region" description="Basic and acidic residues" evidence="3">
    <location>
        <begin position="382"/>
        <end position="406"/>
    </location>
</feature>
<evidence type="ECO:0000313" key="8">
    <source>
        <dbReference type="Proteomes" id="UP000286415"/>
    </source>
</evidence>
<accession>A0A8T1MFF1</accession>
<name>A0A8T1MFF1_CLOSI</name>
<reference evidence="7 8" key="2">
    <citation type="journal article" date="2021" name="Genomics">
        <title>High-quality reference genome for Clonorchis sinensis.</title>
        <authorList>
            <person name="Young N.D."/>
            <person name="Stroehlein A.J."/>
            <person name="Kinkar L."/>
            <person name="Wang T."/>
            <person name="Sohn W.M."/>
            <person name="Chang B.C.H."/>
            <person name="Kaur P."/>
            <person name="Weisz D."/>
            <person name="Dudchenko O."/>
            <person name="Aiden E.L."/>
            <person name="Korhonen P.K."/>
            <person name="Gasser R.B."/>
        </authorList>
    </citation>
    <scope>NUCLEOTIDE SEQUENCE [LARGE SCALE GENOMIC DNA]</scope>
    <source>
        <strain evidence="7">Cs-k2</strain>
    </source>
</reference>
<protein>
    <recommendedName>
        <fullName evidence="6">EGF-like domain-containing protein</fullName>
    </recommendedName>
</protein>
<keyword evidence="2" id="KW-0245">EGF-like domain</keyword>
<feature type="chain" id="PRO_5035927995" description="EGF-like domain-containing protein" evidence="5">
    <location>
        <begin position="21"/>
        <end position="406"/>
    </location>
</feature>
<dbReference type="Gene3D" id="2.20.100.10">
    <property type="entry name" value="Thrombospondin type-1 (TSP1) repeat"/>
    <property type="match status" value="1"/>
</dbReference>
<proteinExistence type="predicted"/>
<organism evidence="7 8">
    <name type="scientific">Clonorchis sinensis</name>
    <name type="common">Chinese liver fluke</name>
    <dbReference type="NCBI Taxonomy" id="79923"/>
    <lineage>
        <taxon>Eukaryota</taxon>
        <taxon>Metazoa</taxon>
        <taxon>Spiralia</taxon>
        <taxon>Lophotrochozoa</taxon>
        <taxon>Platyhelminthes</taxon>
        <taxon>Trematoda</taxon>
        <taxon>Digenea</taxon>
        <taxon>Opisthorchiida</taxon>
        <taxon>Opisthorchiata</taxon>
        <taxon>Opisthorchiidae</taxon>
        <taxon>Clonorchis</taxon>
    </lineage>
</organism>
<keyword evidence="5" id="KW-0732">Signal</keyword>
<sequence length="406" mass="45602">MLNKLFFCTLISLDILSVSAVKDAYCSDLVPAPISLMEVEARFPMFGNTDNSLELILAEAKADNLKEIWKDFCVSDPCSSNRDCTSVMRDAFYEYAMRNFVNNTLEQISLVKKESYMAYRSKEEEGEESGFRALFELSCILMCQYMLKTDALNAFQCMCPDPCKYQTDCPEESCKSSGVFQHQYECTCEDATWDRELHTCVPSNWKELRENPTKHDNEYDPTGCNGVEHCDREGTLSCTTDPAIQAHCLCNPGYTGPACTEWVGEWTEWSPWDKCHPACGDVRYAVRARDCLSMKPEAVEKRECLGASIEYAACAEHTCARAEGTFINTYFAIRQSSIATSISTAAIACTLVTGTWALFAWGVIGNLILNINRKLQKKRGHEGKGKRAASEDTTADEMKDSEVHNR</sequence>
<evidence type="ECO:0000256" key="4">
    <source>
        <dbReference type="SAM" id="Phobius"/>
    </source>
</evidence>
<dbReference type="InterPro" id="IPR000884">
    <property type="entry name" value="TSP1_rpt"/>
</dbReference>
<evidence type="ECO:0000256" key="5">
    <source>
        <dbReference type="SAM" id="SignalP"/>
    </source>
</evidence>
<comment type="caution">
    <text evidence="7">The sequence shown here is derived from an EMBL/GenBank/DDBJ whole genome shotgun (WGS) entry which is preliminary data.</text>
</comment>
<dbReference type="PROSITE" id="PS50092">
    <property type="entry name" value="TSP1"/>
    <property type="match status" value="1"/>
</dbReference>
<keyword evidence="4" id="KW-0472">Membrane</keyword>
<evidence type="ECO:0000313" key="7">
    <source>
        <dbReference type="EMBL" id="KAG5447860.1"/>
    </source>
</evidence>
<keyword evidence="1 2" id="KW-1015">Disulfide bond</keyword>
<dbReference type="SUPFAM" id="SSF82895">
    <property type="entry name" value="TSP-1 type 1 repeat"/>
    <property type="match status" value="1"/>
</dbReference>
<evidence type="ECO:0000259" key="6">
    <source>
        <dbReference type="PROSITE" id="PS50026"/>
    </source>
</evidence>
<dbReference type="FunFam" id="2.20.100.10:FF:000001">
    <property type="entry name" value="semaphorin-5A isoform X1"/>
    <property type="match status" value="1"/>
</dbReference>
<feature type="disulfide bond" evidence="2">
    <location>
        <begin position="250"/>
        <end position="259"/>
    </location>
</feature>
<feature type="domain" description="EGF-like" evidence="6">
    <location>
        <begin position="220"/>
        <end position="260"/>
    </location>
</feature>
<gene>
    <name evidence="7" type="ORF">CSKR_104449</name>
</gene>
<dbReference type="InterPro" id="IPR000742">
    <property type="entry name" value="EGF"/>
</dbReference>
<evidence type="ECO:0000256" key="2">
    <source>
        <dbReference type="PROSITE-ProRule" id="PRU00076"/>
    </source>
</evidence>
<dbReference type="AlphaFoldDB" id="A0A8T1MFF1"/>
<dbReference type="PROSITE" id="PS00022">
    <property type="entry name" value="EGF_1"/>
    <property type="match status" value="1"/>
</dbReference>
<comment type="caution">
    <text evidence="2">Lacks conserved residue(s) required for the propagation of feature annotation.</text>
</comment>
<feature type="transmembrane region" description="Helical" evidence="4">
    <location>
        <begin position="345"/>
        <end position="369"/>
    </location>
</feature>
<reference evidence="7 8" key="1">
    <citation type="journal article" date="2018" name="Biotechnol. Adv.">
        <title>Improved genomic resources and new bioinformatic workflow for the carcinogenic parasite Clonorchis sinensis: Biotechnological implications.</title>
        <authorList>
            <person name="Wang D."/>
            <person name="Korhonen P.K."/>
            <person name="Gasser R.B."/>
            <person name="Young N.D."/>
        </authorList>
    </citation>
    <scope>NUCLEOTIDE SEQUENCE [LARGE SCALE GENOMIC DNA]</scope>
    <source>
        <strain evidence="7">Cs-k2</strain>
    </source>
</reference>
<dbReference type="EMBL" id="NIRI02000042">
    <property type="protein sequence ID" value="KAG5447860.1"/>
    <property type="molecule type" value="Genomic_DNA"/>
</dbReference>
<evidence type="ECO:0000256" key="3">
    <source>
        <dbReference type="SAM" id="MobiDB-lite"/>
    </source>
</evidence>
<keyword evidence="4" id="KW-0812">Transmembrane</keyword>
<feature type="signal peptide" evidence="5">
    <location>
        <begin position="1"/>
        <end position="20"/>
    </location>
</feature>
<dbReference type="PROSITE" id="PS01186">
    <property type="entry name" value="EGF_2"/>
    <property type="match status" value="1"/>
</dbReference>
<dbReference type="Proteomes" id="UP000286415">
    <property type="component" value="Unassembled WGS sequence"/>
</dbReference>
<feature type="region of interest" description="Disordered" evidence="3">
    <location>
        <begin position="380"/>
        <end position="406"/>
    </location>
</feature>
<evidence type="ECO:0000256" key="1">
    <source>
        <dbReference type="ARBA" id="ARBA00023157"/>
    </source>
</evidence>